<feature type="compositionally biased region" description="Polar residues" evidence="1">
    <location>
        <begin position="229"/>
        <end position="243"/>
    </location>
</feature>
<dbReference type="OrthoDB" id="10635236at2759"/>
<reference evidence="2 3" key="1">
    <citation type="journal article" date="2015" name="Mol. Biochem. Parasitol.">
        <title>Identification of polymorphic genes for use in assemblage B genotyping assays through comparative genomics of multiple assemblage B Giardia duodenalis isolates.</title>
        <authorList>
            <person name="Wielinga C."/>
            <person name="Thompson R.C."/>
            <person name="Monis P."/>
            <person name="Ryan U."/>
        </authorList>
    </citation>
    <scope>NUCLEOTIDE SEQUENCE [LARGE SCALE GENOMIC DNA]</scope>
    <source>
        <strain evidence="2 3">BAH15c1</strain>
    </source>
</reference>
<dbReference type="PANTHER" id="PTHR15505">
    <property type="entry name" value="RIIA DOMAIN-CONTAINING PROTEIN 1"/>
    <property type="match status" value="1"/>
</dbReference>
<comment type="caution">
    <text evidence="2">The sequence shown here is derived from an EMBL/GenBank/DDBJ whole genome shotgun (WGS) entry which is preliminary data.</text>
</comment>
<sequence length="1302" mass="145024">MSSSGNRRYLREHPELRSITTWFISEVICIQPPDILQFAASFFRSRVMQDYVAQSLGHENKDTHVAALRAVALNVTSSSTEPSGDEADIEAQHRDRRSTCGSSSSSISGAYRRLISLSEKLGEARRCGNFSDNIASDGSSLPEELSSETLANDVKEILSNTDGLHEFMSTFPETLSSRRAAYLLQGLANTFKPTLPHNTATDVDGVPSASVPPVTLATLLPLVNNKLWGSTQDSENQTGNTPTYEVRIPGRPGSNLNSTIEVSHVFRQLPDGPRPGLFVGDYDAEMPGELQKTTTTPNPLVTESIAFHLPTSQPDQELDTDECTPTPFAEYTVVASKFFMSSLFLNYDKLKEIESAPLDSSLFTSPGVLVQHSISHLLSCPLLVPITLHVRSLLTSCLFISRGGLLQWHVLLGFSNHEFKPISIESALDSSMLASTTFKASLEQSLTQSAVKSNVQTEEQAMGAPSPLPTISASGRLRFSDMLSRMEMSCSPTATFNDQPNNEENSHKESIIFTTESNPPLALSPRQQRCTNLLYREISPDLLTFFRSIAPHISGIGIEEYDYGILDVCTFLPSTYFCCANLEIEGKSNLGVESAPFKRVALDASEVYVGKLCSSLPLRYLFSVNSIFPGLGYGHFRLFKYLPVIVRGRYPHSEPSNICIVFTSILPTTHCDNTIPGRSVVANLKRKGSVVSASSYCEFYALPPSARLLEGINTEVYRMLEKAEIEVSAVRYVLLSSTTSYGHGTLVSEDTGNFLSNSWMDTYIFPNRTTPNYTAQNILCFHEFMNIAYKSPEYAELLQKPYDYEDPKSVDVSAAVFFSLWDVAEEGHVGAVPVRDFTGPVGSSALSRPYKHLLHTKTITTHSYMSYISQLQPLQKFVQRDVMARFPLVVDKLLYRDLLSCRVLPWLGPVEYVSFLAKTIHTPLFCYLAHKLRDCTCYYLPIISSHRRSLLVTMTSEAKETDSLDIIAGLTTDMISRLNNRMTDQRLHPSTTIDLVACFSARVLAGGTPSYEPNDVHHDSMNCNKSCSTTAVKSRIYQTRSVVYPDNTVSSFLATFPSLFSTDAQLYLTRLTLRQLFDALCCTYSLVFNGGQRSVHIVCDSLPYLTNVGLYYDVSKDGNAESFLFNLEKLSYDLVSQLKYSVAKDIIVSKVEENYALFEKSRILDLVHKHRLTSEEMEREVLLLTDRYMLNSPIGIARKLSLDAPGWHWSPMVVPLRARHYNQIEEKYEFDDTKEPINLHLTAGHALVGRYYPGLDPEKGIYAMEDHMRRAIYSVPFPIVSSSGAAGIASSGAWRHLLELIH</sequence>
<organism evidence="2 3">
    <name type="scientific">Giardia duodenalis assemblage B</name>
    <dbReference type="NCBI Taxonomy" id="1394984"/>
    <lineage>
        <taxon>Eukaryota</taxon>
        <taxon>Metamonada</taxon>
        <taxon>Diplomonadida</taxon>
        <taxon>Hexamitidae</taxon>
        <taxon>Giardiinae</taxon>
        <taxon>Giardia</taxon>
    </lineage>
</organism>
<protein>
    <submittedName>
        <fullName evidence="2">Protein phosphatase 2C</fullName>
    </submittedName>
</protein>
<name>A0A132P0S2_GIAIN</name>
<proteinExistence type="predicted"/>
<dbReference type="PANTHER" id="PTHR15505:SF4">
    <property type="entry name" value="RIIA DOMAIN-CONTAINING PROTEIN 1"/>
    <property type="match status" value="1"/>
</dbReference>
<dbReference type="VEuPathDB" id="GiardiaDB:QR46_0432"/>
<gene>
    <name evidence="2" type="ORF">QR46_0432</name>
</gene>
<accession>A0A132P0S2</accession>
<dbReference type="EMBL" id="JXTI01000006">
    <property type="protein sequence ID" value="KWX15572.1"/>
    <property type="molecule type" value="Genomic_DNA"/>
</dbReference>
<feature type="region of interest" description="Disordered" evidence="1">
    <location>
        <begin position="229"/>
        <end position="252"/>
    </location>
</feature>
<dbReference type="Proteomes" id="UP000070089">
    <property type="component" value="Unassembled WGS sequence"/>
</dbReference>
<evidence type="ECO:0000256" key="1">
    <source>
        <dbReference type="SAM" id="MobiDB-lite"/>
    </source>
</evidence>
<evidence type="ECO:0000313" key="3">
    <source>
        <dbReference type="Proteomes" id="UP000070089"/>
    </source>
</evidence>
<evidence type="ECO:0000313" key="2">
    <source>
        <dbReference type="EMBL" id="KWX15572.1"/>
    </source>
</evidence>
<feature type="region of interest" description="Disordered" evidence="1">
    <location>
        <begin position="77"/>
        <end position="106"/>
    </location>
</feature>